<dbReference type="PANTHER" id="PTHR32235:SF1">
    <property type="entry name" value="NON-HOMOLOGOUS END-JOINING FACTOR 1"/>
    <property type="match status" value="1"/>
</dbReference>
<evidence type="ECO:0000313" key="12">
    <source>
        <dbReference type="Proteomes" id="UP000562929"/>
    </source>
</evidence>
<feature type="compositionally biased region" description="Basic and acidic residues" evidence="8">
    <location>
        <begin position="473"/>
        <end position="489"/>
    </location>
</feature>
<feature type="compositionally biased region" description="Basic and acidic residues" evidence="8">
    <location>
        <begin position="497"/>
        <end position="517"/>
    </location>
</feature>
<feature type="region of interest" description="Disordered" evidence="8">
    <location>
        <begin position="429"/>
        <end position="528"/>
    </location>
</feature>
<evidence type="ECO:0000259" key="10">
    <source>
        <dbReference type="Pfam" id="PF21928"/>
    </source>
</evidence>
<feature type="region of interest" description="Disordered" evidence="8">
    <location>
        <begin position="271"/>
        <end position="412"/>
    </location>
</feature>
<keyword evidence="2" id="KW-0227">DNA damage</keyword>
<dbReference type="GO" id="GO:0006303">
    <property type="term" value="P:double-strand break repair via nonhomologous end joining"/>
    <property type="evidence" value="ECO:0007669"/>
    <property type="project" value="TreeGrafter"/>
</dbReference>
<evidence type="ECO:0000256" key="7">
    <source>
        <dbReference type="ARBA" id="ARBA00044529"/>
    </source>
</evidence>
<organism evidence="11 12">
    <name type="scientific">Ophiocordyceps camponoti-floridani</name>
    <dbReference type="NCBI Taxonomy" id="2030778"/>
    <lineage>
        <taxon>Eukaryota</taxon>
        <taxon>Fungi</taxon>
        <taxon>Dikarya</taxon>
        <taxon>Ascomycota</taxon>
        <taxon>Pezizomycotina</taxon>
        <taxon>Sordariomycetes</taxon>
        <taxon>Hypocreomycetidae</taxon>
        <taxon>Hypocreales</taxon>
        <taxon>Ophiocordycipitaceae</taxon>
        <taxon>Ophiocordyceps</taxon>
    </lineage>
</organism>
<gene>
    <name evidence="11" type="ORF">GQ602_002566</name>
</gene>
<dbReference type="GO" id="GO:0032807">
    <property type="term" value="C:DNA ligase IV complex"/>
    <property type="evidence" value="ECO:0007669"/>
    <property type="project" value="TreeGrafter"/>
</dbReference>
<name>A0A8H4QAN1_9HYPO</name>
<dbReference type="EMBL" id="JAACLJ010000002">
    <property type="protein sequence ID" value="KAF4592267.1"/>
    <property type="molecule type" value="Genomic_DNA"/>
</dbReference>
<sequence>MAATRDLAWRPLPLPASPVLPLLLVSARFGAASYVVRLSDMANLWEERLDRDGICARSLADNTSIDPGDTSKNMAQFLACLASALDPRQPGHGSTSLGLTSADTQDQLTLTVTCPIAGFAPLRWAIRLAKRPSSAVATHLVLPLFHAQHAANLQIESLLQALSQKDAVVAKLADKLEAGGTGLEQVFPALLGRKKVSRAAADDKVKGLAPFDRHNWQTHDRLDVDAPQNTARLMQSVFGDLGLEPAGVDVQDSCVFDGWWRSFDALSQAAHRAQPAPRQVRPPSLGTKASGEDGDDDFQVQATPPRLRHGDYVSPSPEPAGQDGAESLVPDSYPQADAPHLTHRAQNPEVAFSGFGTIGGKPSTATAQAGAEGTETTTTDVEPIIDDLETASEASDDDATASVAESPVCPPSAAASLTGLKRGVMGSIGGIGAKQGGAENDDETHAELPSEVVSPKLQRLGVIESHKISSSKPARDDSKRGRHAKEEPHGGGVTRESSQERADRRREELKRELEKKATAGPAKKKRRF</sequence>
<evidence type="ECO:0000256" key="8">
    <source>
        <dbReference type="SAM" id="MobiDB-lite"/>
    </source>
</evidence>
<feature type="compositionally biased region" description="Low complexity" evidence="8">
    <location>
        <begin position="364"/>
        <end position="379"/>
    </location>
</feature>
<dbReference type="InterPro" id="IPR052287">
    <property type="entry name" value="NHEJ_factor"/>
</dbReference>
<evidence type="ECO:0000256" key="4">
    <source>
        <dbReference type="ARBA" id="ARBA00023204"/>
    </source>
</evidence>
<dbReference type="AlphaFoldDB" id="A0A8H4QAN1"/>
<dbReference type="Proteomes" id="UP000562929">
    <property type="component" value="Unassembled WGS sequence"/>
</dbReference>
<dbReference type="PANTHER" id="PTHR32235">
    <property type="entry name" value="NON-HOMOLOGOUS END-JOINING FACTOR 1"/>
    <property type="match status" value="1"/>
</dbReference>
<feature type="domain" description="XLF-like N-terminal" evidence="9">
    <location>
        <begin position="9"/>
        <end position="129"/>
    </location>
</feature>
<protein>
    <recommendedName>
        <fullName evidence="7">Non-homologous end-joining factor 1</fullName>
    </recommendedName>
</protein>
<accession>A0A8H4QAN1</accession>
<dbReference type="Pfam" id="PF21928">
    <property type="entry name" value="XLF_CC"/>
    <property type="match status" value="1"/>
</dbReference>
<comment type="subcellular location">
    <subcellularLocation>
        <location evidence="1">Nucleus</location>
    </subcellularLocation>
</comment>
<feature type="compositionally biased region" description="Acidic residues" evidence="8">
    <location>
        <begin position="383"/>
        <end position="399"/>
    </location>
</feature>
<evidence type="ECO:0000256" key="2">
    <source>
        <dbReference type="ARBA" id="ARBA00022763"/>
    </source>
</evidence>
<dbReference type="InterPro" id="IPR053829">
    <property type="entry name" value="XLF-like_CC"/>
</dbReference>
<comment type="caution">
    <text evidence="11">The sequence shown here is derived from an EMBL/GenBank/DDBJ whole genome shotgun (WGS) entry which is preliminary data.</text>
</comment>
<dbReference type="InterPro" id="IPR038051">
    <property type="entry name" value="XRCC4-like_N_sf"/>
</dbReference>
<evidence type="ECO:0000256" key="5">
    <source>
        <dbReference type="ARBA" id="ARBA00023242"/>
    </source>
</evidence>
<evidence type="ECO:0000313" key="11">
    <source>
        <dbReference type="EMBL" id="KAF4592267.1"/>
    </source>
</evidence>
<keyword evidence="5" id="KW-0539">Nucleus</keyword>
<dbReference type="CDD" id="cd22285">
    <property type="entry name" value="HD_XLF_N"/>
    <property type="match status" value="1"/>
</dbReference>
<evidence type="ECO:0000259" key="9">
    <source>
        <dbReference type="Pfam" id="PF09302"/>
    </source>
</evidence>
<dbReference type="GO" id="GO:0045027">
    <property type="term" value="F:DNA end binding"/>
    <property type="evidence" value="ECO:0007669"/>
    <property type="project" value="TreeGrafter"/>
</dbReference>
<feature type="domain" description="XLF-like coiled-coil region" evidence="10">
    <location>
        <begin position="132"/>
        <end position="184"/>
    </location>
</feature>
<proteinExistence type="inferred from homology"/>
<keyword evidence="4" id="KW-0234">DNA repair</keyword>
<keyword evidence="3" id="KW-0238">DNA-binding</keyword>
<evidence type="ECO:0000256" key="1">
    <source>
        <dbReference type="ARBA" id="ARBA00004123"/>
    </source>
</evidence>
<reference evidence="11 12" key="1">
    <citation type="journal article" date="2020" name="G3 (Bethesda)">
        <title>Genetic Underpinnings of Host Manipulation by Ophiocordyceps as Revealed by Comparative Transcriptomics.</title>
        <authorList>
            <person name="Will I."/>
            <person name="Das B."/>
            <person name="Trinh T."/>
            <person name="Brachmann A."/>
            <person name="Ohm R.A."/>
            <person name="de Bekker C."/>
        </authorList>
    </citation>
    <scope>NUCLEOTIDE SEQUENCE [LARGE SCALE GENOMIC DNA]</scope>
    <source>
        <strain evidence="11 12">EC05</strain>
    </source>
</reference>
<dbReference type="OrthoDB" id="2155935at2759"/>
<comment type="similarity">
    <text evidence="6">Belongs to the XRCC4-XLF family. XLF subfamily.</text>
</comment>
<evidence type="ECO:0000256" key="3">
    <source>
        <dbReference type="ARBA" id="ARBA00023125"/>
    </source>
</evidence>
<evidence type="ECO:0000256" key="6">
    <source>
        <dbReference type="ARBA" id="ARBA00025747"/>
    </source>
</evidence>
<keyword evidence="12" id="KW-1185">Reference proteome</keyword>
<dbReference type="Pfam" id="PF09302">
    <property type="entry name" value="XLF"/>
    <property type="match status" value="1"/>
</dbReference>
<dbReference type="Gene3D" id="2.170.210.10">
    <property type="entry name" value="DNA double-strand break repair and VJ recombination XRCC4, N-terminal"/>
    <property type="match status" value="1"/>
</dbReference>
<dbReference type="InterPro" id="IPR015381">
    <property type="entry name" value="XLF-like_N"/>
</dbReference>
<feature type="compositionally biased region" description="Low complexity" evidence="8">
    <location>
        <begin position="271"/>
        <end position="283"/>
    </location>
</feature>